<dbReference type="InterPro" id="IPR032675">
    <property type="entry name" value="LRR_dom_sf"/>
</dbReference>
<dbReference type="Pfam" id="PF23559">
    <property type="entry name" value="WHD_DRP"/>
    <property type="match status" value="1"/>
</dbReference>
<reference evidence="10" key="1">
    <citation type="submission" date="2019-09" db="EMBL/GenBank/DDBJ databases">
        <title>Draft genome information of white flower Hibiscus syriacus.</title>
        <authorList>
            <person name="Kim Y.-M."/>
        </authorList>
    </citation>
    <scope>NUCLEOTIDE SEQUENCE [LARGE SCALE GENOMIC DNA]</scope>
    <source>
        <strain evidence="10">YM2019G1</strain>
    </source>
</reference>
<dbReference type="InterPro" id="IPR002182">
    <property type="entry name" value="NB-ARC"/>
</dbReference>
<feature type="domain" description="Disease resistance protein At4g27190-like leucine-rich repeats" evidence="8">
    <location>
        <begin position="751"/>
        <end position="855"/>
    </location>
</feature>
<dbReference type="InterPro" id="IPR057135">
    <property type="entry name" value="At4g27190-like_LRR"/>
</dbReference>
<dbReference type="InterPro" id="IPR001611">
    <property type="entry name" value="Leu-rich_rpt"/>
</dbReference>
<dbReference type="InterPro" id="IPR003591">
    <property type="entry name" value="Leu-rich_rpt_typical-subtyp"/>
</dbReference>
<keyword evidence="3" id="KW-0677">Repeat</keyword>
<sequence length="903" mass="103173">MGNCFSIQFSFENILIRGWDSTVGQANYVCKLKENLPTLSAALDELKARRDDVQWKVDLEEQRLLKRLHEVDLWLSQAATMITEAENLIEDGPQQINNLCLGGCISKNCLSAHKFGKEVAKMVEDIKDHTSKGVFDKVAETQPQASVVIRPEERPIALESTFDMAWSCIMDKGVGIVGLYGIGGVGKTTLLTQINNKFSTTPEDFNVVIWVQVSKNYDVGKIQDEIGGKIGFSDESWKNKRVDQKAVDVNRVLINKRFVILLDDLWERVDLKIVGIPKPSKENGSKLIFTTRSLEVCGEMEAQKNLEVECLKPEEAWKLFQDKVGDETLNSHPDIPKLAEHVAKECDGLPLALITIGRAMACKRTPGEWRYAIEKLKRSTLPKMEKEVYPLLKFSYDNLSSTMKCCLLYCCLYPEDYNIPTKTLVEYWFCEGLLNEFDSFSEAQMQGDHIINSLLSACLLERVEESSDGKEYVKMHDVIRDMCLWIACELEEKEESFFIKAGAQLSEEPDVKAWEGVRRMSVMQNQIEDLGGTPKCPNLRTLFLSDNSFEMIGDGFFQFMPHLTVLNLSGNWNLETLPEGISKLTSLECLDLSGTGITELPIELKSLTKLKMLDLSDMHHLTRIPQNLISSFSKLQILRMWNVRGSSEEDNVLDGGDNEKLIEELKGLQHLNIQGMPEIQSMSALERFLSLRLFRCSTEELELWYFKETKVFNVSCLENMERLERLWFRACGNMEEMRMEKLHTRLSPSSNHTAGFHTLREVAIMHCHKLKDVTWVFLAPNLRSLWINECEKIEVVLSEGKLADVVGTPYPTPFLKLQDLTLERLPELKSIYRDALPFPCLKSIHVKKCPELKKLPLNSDNSKGNHIVIHGRQDWWEQLEWESEATRNAFLPSFQKFTITLIP</sequence>
<dbReference type="Pfam" id="PF23247">
    <property type="entry name" value="LRR_RPS2"/>
    <property type="match status" value="1"/>
</dbReference>
<evidence type="ECO:0000256" key="3">
    <source>
        <dbReference type="ARBA" id="ARBA00022737"/>
    </source>
</evidence>
<evidence type="ECO:0000256" key="5">
    <source>
        <dbReference type="ARBA" id="ARBA00022821"/>
    </source>
</evidence>
<gene>
    <name evidence="10" type="ORF">F3Y22_tig00016571pilonHSYRG00022</name>
</gene>
<keyword evidence="4" id="KW-0547">Nucleotide-binding</keyword>
<dbReference type="GO" id="GO:0043531">
    <property type="term" value="F:ADP binding"/>
    <property type="evidence" value="ECO:0007669"/>
    <property type="project" value="InterPro"/>
</dbReference>
<dbReference type="GO" id="GO:0006952">
    <property type="term" value="P:defense response"/>
    <property type="evidence" value="ECO:0007669"/>
    <property type="project" value="UniProtKB-KW"/>
</dbReference>
<protein>
    <submittedName>
        <fullName evidence="10">Disease resistance protein family</fullName>
    </submittedName>
</protein>
<dbReference type="FunFam" id="3.40.50.300:FF:001091">
    <property type="entry name" value="Probable disease resistance protein At1g61300"/>
    <property type="match status" value="1"/>
</dbReference>
<dbReference type="SUPFAM" id="SSF52058">
    <property type="entry name" value="L domain-like"/>
    <property type="match status" value="1"/>
</dbReference>
<dbReference type="FunFam" id="1.10.10.10:FF:000322">
    <property type="entry name" value="Probable disease resistance protein At1g63360"/>
    <property type="match status" value="1"/>
</dbReference>
<keyword evidence="5" id="KW-0611">Plant defense</keyword>
<dbReference type="SMART" id="SM00369">
    <property type="entry name" value="LRR_TYP"/>
    <property type="match status" value="3"/>
</dbReference>
<evidence type="ECO:0000259" key="9">
    <source>
        <dbReference type="Pfam" id="PF23559"/>
    </source>
</evidence>
<dbReference type="InterPro" id="IPR027417">
    <property type="entry name" value="P-loop_NTPase"/>
</dbReference>
<dbReference type="AlphaFoldDB" id="A0A6A3C0K7"/>
<dbReference type="EMBL" id="VEPZ02000637">
    <property type="protein sequence ID" value="KAE8721188.1"/>
    <property type="molecule type" value="Genomic_DNA"/>
</dbReference>
<dbReference type="Gene3D" id="1.10.10.10">
    <property type="entry name" value="Winged helix-like DNA-binding domain superfamily/Winged helix DNA-binding domain"/>
    <property type="match status" value="1"/>
</dbReference>
<proteinExistence type="inferred from homology"/>
<dbReference type="InterPro" id="IPR058922">
    <property type="entry name" value="WHD_DRP"/>
</dbReference>
<dbReference type="InterPro" id="IPR042197">
    <property type="entry name" value="Apaf_helical"/>
</dbReference>
<evidence type="ECO:0000256" key="4">
    <source>
        <dbReference type="ARBA" id="ARBA00022741"/>
    </source>
</evidence>
<name>A0A6A3C0K7_HIBSY</name>
<keyword evidence="6" id="KW-0067">ATP-binding</keyword>
<evidence type="ECO:0000313" key="10">
    <source>
        <dbReference type="EMBL" id="KAE8721188.1"/>
    </source>
</evidence>
<dbReference type="PRINTS" id="PR00364">
    <property type="entry name" value="DISEASERSIST"/>
</dbReference>
<comment type="caution">
    <text evidence="10">The sequence shown here is derived from an EMBL/GenBank/DDBJ whole genome shotgun (WGS) entry which is preliminary data.</text>
</comment>
<dbReference type="Gene3D" id="3.40.50.300">
    <property type="entry name" value="P-loop containing nucleotide triphosphate hydrolases"/>
    <property type="match status" value="1"/>
</dbReference>
<dbReference type="InterPro" id="IPR050905">
    <property type="entry name" value="Plant_NBS-LRR"/>
</dbReference>
<feature type="domain" description="Disease resistance protein winged helix" evidence="9">
    <location>
        <begin position="412"/>
        <end position="482"/>
    </location>
</feature>
<comment type="similarity">
    <text evidence="1">Belongs to the disease resistance NB-LRR family.</text>
</comment>
<dbReference type="OrthoDB" id="664960at2759"/>
<dbReference type="PANTHER" id="PTHR33463:SF220">
    <property type="entry name" value="NB-ARC DOMAIN-CONTAINING PROTEIN"/>
    <property type="match status" value="1"/>
</dbReference>
<dbReference type="PANTHER" id="PTHR33463">
    <property type="entry name" value="NB-ARC DOMAIN-CONTAINING PROTEIN-RELATED"/>
    <property type="match status" value="1"/>
</dbReference>
<accession>A0A6A3C0K7</accession>
<dbReference type="Pfam" id="PF00931">
    <property type="entry name" value="NB-ARC"/>
    <property type="match status" value="1"/>
</dbReference>
<evidence type="ECO:0000256" key="2">
    <source>
        <dbReference type="ARBA" id="ARBA00022614"/>
    </source>
</evidence>
<feature type="domain" description="NB-ARC" evidence="7">
    <location>
        <begin position="161"/>
        <end position="329"/>
    </location>
</feature>
<evidence type="ECO:0000256" key="1">
    <source>
        <dbReference type="ARBA" id="ARBA00008894"/>
    </source>
</evidence>
<dbReference type="Pfam" id="PF13855">
    <property type="entry name" value="LRR_8"/>
    <property type="match status" value="1"/>
</dbReference>
<evidence type="ECO:0000256" key="6">
    <source>
        <dbReference type="ARBA" id="ARBA00022840"/>
    </source>
</evidence>
<dbReference type="Gene3D" id="1.10.8.430">
    <property type="entry name" value="Helical domain of apoptotic protease-activating factors"/>
    <property type="match status" value="1"/>
</dbReference>
<dbReference type="Proteomes" id="UP000436088">
    <property type="component" value="Unassembled WGS sequence"/>
</dbReference>
<dbReference type="InterPro" id="IPR036388">
    <property type="entry name" value="WH-like_DNA-bd_sf"/>
</dbReference>
<organism evidence="10 11">
    <name type="scientific">Hibiscus syriacus</name>
    <name type="common">Rose of Sharon</name>
    <dbReference type="NCBI Taxonomy" id="106335"/>
    <lineage>
        <taxon>Eukaryota</taxon>
        <taxon>Viridiplantae</taxon>
        <taxon>Streptophyta</taxon>
        <taxon>Embryophyta</taxon>
        <taxon>Tracheophyta</taxon>
        <taxon>Spermatophyta</taxon>
        <taxon>Magnoliopsida</taxon>
        <taxon>eudicotyledons</taxon>
        <taxon>Gunneridae</taxon>
        <taxon>Pentapetalae</taxon>
        <taxon>rosids</taxon>
        <taxon>malvids</taxon>
        <taxon>Malvales</taxon>
        <taxon>Malvaceae</taxon>
        <taxon>Malvoideae</taxon>
        <taxon>Hibiscus</taxon>
    </lineage>
</organism>
<keyword evidence="11" id="KW-1185">Reference proteome</keyword>
<dbReference type="Gene3D" id="3.80.10.10">
    <property type="entry name" value="Ribonuclease Inhibitor"/>
    <property type="match status" value="1"/>
</dbReference>
<dbReference type="GO" id="GO:0005524">
    <property type="term" value="F:ATP binding"/>
    <property type="evidence" value="ECO:0007669"/>
    <property type="project" value="UniProtKB-KW"/>
</dbReference>
<dbReference type="FunFam" id="1.10.8.430:FF:000003">
    <property type="entry name" value="Probable disease resistance protein At5g66910"/>
    <property type="match status" value="1"/>
</dbReference>
<evidence type="ECO:0000313" key="11">
    <source>
        <dbReference type="Proteomes" id="UP000436088"/>
    </source>
</evidence>
<dbReference type="SUPFAM" id="SSF52540">
    <property type="entry name" value="P-loop containing nucleoside triphosphate hydrolases"/>
    <property type="match status" value="1"/>
</dbReference>
<evidence type="ECO:0000259" key="7">
    <source>
        <dbReference type="Pfam" id="PF00931"/>
    </source>
</evidence>
<evidence type="ECO:0000259" key="8">
    <source>
        <dbReference type="Pfam" id="PF23247"/>
    </source>
</evidence>
<keyword evidence="2" id="KW-0433">Leucine-rich repeat</keyword>